<accession>A0A0U9HK17</accession>
<protein>
    <submittedName>
        <fullName evidence="1">Uncharacterized protein</fullName>
    </submittedName>
</protein>
<gene>
    <name evidence="1" type="ORF">KFL_002010100</name>
</gene>
<reference evidence="1 2" key="1">
    <citation type="journal article" date="2014" name="Nat. Commun.">
        <title>Klebsormidium flaccidum genome reveals primary factors for plant terrestrial adaptation.</title>
        <authorList>
            <person name="Hori K."/>
            <person name="Maruyama F."/>
            <person name="Fujisawa T."/>
            <person name="Togashi T."/>
            <person name="Yamamoto N."/>
            <person name="Seo M."/>
            <person name="Sato S."/>
            <person name="Yamada T."/>
            <person name="Mori H."/>
            <person name="Tajima N."/>
            <person name="Moriyama T."/>
            <person name="Ikeuchi M."/>
            <person name="Watanabe M."/>
            <person name="Wada H."/>
            <person name="Kobayashi K."/>
            <person name="Saito M."/>
            <person name="Masuda T."/>
            <person name="Sasaki-Sekimoto Y."/>
            <person name="Mashiguchi K."/>
            <person name="Awai K."/>
            <person name="Shimojima M."/>
            <person name="Masuda S."/>
            <person name="Iwai M."/>
            <person name="Nobusawa T."/>
            <person name="Narise T."/>
            <person name="Kondo S."/>
            <person name="Saito H."/>
            <person name="Sato R."/>
            <person name="Murakawa M."/>
            <person name="Ihara Y."/>
            <person name="Oshima-Yamada Y."/>
            <person name="Ohtaka K."/>
            <person name="Satoh M."/>
            <person name="Sonobe K."/>
            <person name="Ishii M."/>
            <person name="Ohtani R."/>
            <person name="Kanamori-Sato M."/>
            <person name="Honoki R."/>
            <person name="Miyazaki D."/>
            <person name="Mochizuki H."/>
            <person name="Umetsu J."/>
            <person name="Higashi K."/>
            <person name="Shibata D."/>
            <person name="Kamiya Y."/>
            <person name="Sato N."/>
            <person name="Nakamura Y."/>
            <person name="Tabata S."/>
            <person name="Ida S."/>
            <person name="Kurokawa K."/>
            <person name="Ohta H."/>
        </authorList>
    </citation>
    <scope>NUCLEOTIDE SEQUENCE [LARGE SCALE GENOMIC DNA]</scope>
    <source>
        <strain evidence="1 2">NIES-2285</strain>
    </source>
</reference>
<sequence length="393" mass="43672">MAQKRMAVEALAPLSFVKALDLDRPLRLRLARQLVNLCRSAVEKRHVEVGETSDVRDLKVGLGGLANLASGDSVTGAFLKNERLFSILAALLNPSALLATSIFNKAAKEFLYFEDHFEHSDTGYAEWDLSETRRRVRASTTARPDRTEVPLRPLPRADLPVELQTPMTASLSSQDSLTFRMLLAWYSIRHLFGAFDPPGNAATSPLVARFPIGVWYRLLTAALRLMSSLSTEASNHEWMLKQGALQAVRKILQYLPADRMRSGHQEAALFVYRLFENRAVHRIIGESPVLTGLLREIVAELVSIDSDLFDEGWGQRMGLQLYEELFKAAEDSLLDELVTLADALSDAISDVREAVPGAHSSSASSASFALFLPRTSLRTSFQTLLRTTLQTLF</sequence>
<organism evidence="1 2">
    <name type="scientific">Klebsormidium nitens</name>
    <name type="common">Green alga</name>
    <name type="synonym">Ulothrix nitens</name>
    <dbReference type="NCBI Taxonomy" id="105231"/>
    <lineage>
        <taxon>Eukaryota</taxon>
        <taxon>Viridiplantae</taxon>
        <taxon>Streptophyta</taxon>
        <taxon>Klebsormidiophyceae</taxon>
        <taxon>Klebsormidiales</taxon>
        <taxon>Klebsormidiaceae</taxon>
        <taxon>Klebsormidium</taxon>
    </lineage>
</organism>
<name>A0A0U9HK17_KLENI</name>
<dbReference type="Proteomes" id="UP000054558">
    <property type="component" value="Unassembled WGS sequence"/>
</dbReference>
<dbReference type="EMBL" id="DF237150">
    <property type="protein sequence ID" value="GAQ84693.1"/>
    <property type="molecule type" value="Genomic_DNA"/>
</dbReference>
<keyword evidence="2" id="KW-1185">Reference proteome</keyword>
<proteinExistence type="predicted"/>
<evidence type="ECO:0000313" key="1">
    <source>
        <dbReference type="EMBL" id="GAQ84693.1"/>
    </source>
</evidence>
<dbReference type="AlphaFoldDB" id="A0A0U9HK17"/>
<evidence type="ECO:0000313" key="2">
    <source>
        <dbReference type="Proteomes" id="UP000054558"/>
    </source>
</evidence>